<evidence type="ECO:0000256" key="3">
    <source>
        <dbReference type="ARBA" id="ARBA00022989"/>
    </source>
</evidence>
<evidence type="ECO:0000313" key="7">
    <source>
        <dbReference type="Proteomes" id="UP000298049"/>
    </source>
</evidence>
<sequence>METASPILAPIVALVAWSLVMWVWLYATRLPAMKKARITPDPRAPHGEQMSLLPPEVQWKADNYNHLMEQPTIFYALALSLALMGAGNGSSLVMAWLYVGLRVVHSLVQALTNKIELRFLVFVLSSLMLFGMTFNAVLLLL</sequence>
<organism evidence="6 7">
    <name type="scientific">Hydrocarboniclastica marina</name>
    <dbReference type="NCBI Taxonomy" id="2259620"/>
    <lineage>
        <taxon>Bacteria</taxon>
        <taxon>Pseudomonadati</taxon>
        <taxon>Pseudomonadota</taxon>
        <taxon>Gammaproteobacteria</taxon>
        <taxon>Alteromonadales</taxon>
        <taxon>Alteromonadaceae</taxon>
        <taxon>Hydrocarboniclastica</taxon>
    </lineage>
</organism>
<reference evidence="6 7" key="1">
    <citation type="submission" date="2018-07" db="EMBL/GenBank/DDBJ databases">
        <title>Marsedoiliclastica nanhaica gen. nov. sp. nov., a novel marine hydrocarbonoclastic bacterium isolated from an in-situ enriched hydrocarbon-degrading consortium in deep-sea sediment.</title>
        <authorList>
            <person name="Dong C."/>
            <person name="Ma T."/>
            <person name="Liu R."/>
            <person name="Shao Z."/>
        </authorList>
    </citation>
    <scope>NUCLEOTIDE SEQUENCE [LARGE SCALE GENOMIC DNA]</scope>
    <source>
        <strain evidence="7">soil36-7</strain>
    </source>
</reference>
<keyword evidence="2 5" id="KW-0812">Transmembrane</keyword>
<proteinExistence type="predicted"/>
<evidence type="ECO:0000256" key="2">
    <source>
        <dbReference type="ARBA" id="ARBA00022692"/>
    </source>
</evidence>
<dbReference type="SUPFAM" id="SSF161084">
    <property type="entry name" value="MAPEG domain-like"/>
    <property type="match status" value="1"/>
</dbReference>
<feature type="transmembrane region" description="Helical" evidence="5">
    <location>
        <begin position="6"/>
        <end position="27"/>
    </location>
</feature>
<dbReference type="AlphaFoldDB" id="A0A4V1D969"/>
<comment type="subcellular location">
    <subcellularLocation>
        <location evidence="1">Membrane</location>
    </subcellularLocation>
</comment>
<protein>
    <submittedName>
        <fullName evidence="6">MAPEG family protein</fullName>
    </submittedName>
</protein>
<evidence type="ECO:0000256" key="5">
    <source>
        <dbReference type="SAM" id="Phobius"/>
    </source>
</evidence>
<evidence type="ECO:0000313" key="6">
    <source>
        <dbReference type="EMBL" id="QCF27650.1"/>
    </source>
</evidence>
<feature type="transmembrane region" description="Helical" evidence="5">
    <location>
        <begin position="73"/>
        <end position="99"/>
    </location>
</feature>
<keyword evidence="7" id="KW-1185">Reference proteome</keyword>
<dbReference type="EMBL" id="CP031093">
    <property type="protein sequence ID" value="QCF27650.1"/>
    <property type="molecule type" value="Genomic_DNA"/>
</dbReference>
<feature type="transmembrane region" description="Helical" evidence="5">
    <location>
        <begin position="119"/>
        <end position="140"/>
    </location>
</feature>
<dbReference type="RefSeq" id="WP_136550361.1">
    <property type="nucleotide sequence ID" value="NZ_CP031093.1"/>
</dbReference>
<dbReference type="OrthoDB" id="328594at2"/>
<dbReference type="Gene3D" id="1.20.120.550">
    <property type="entry name" value="Membrane associated eicosanoid/glutathione metabolism-like domain"/>
    <property type="match status" value="1"/>
</dbReference>
<dbReference type="InterPro" id="IPR001129">
    <property type="entry name" value="Membr-assoc_MAPEG"/>
</dbReference>
<gene>
    <name evidence="6" type="ORF">soil367_17925</name>
</gene>
<accession>A0A4V1D969</accession>
<evidence type="ECO:0000256" key="4">
    <source>
        <dbReference type="ARBA" id="ARBA00023136"/>
    </source>
</evidence>
<dbReference type="GO" id="GO:0016020">
    <property type="term" value="C:membrane"/>
    <property type="evidence" value="ECO:0007669"/>
    <property type="project" value="UniProtKB-SubCell"/>
</dbReference>
<dbReference type="KEGG" id="hmi:soil367_17925"/>
<evidence type="ECO:0000256" key="1">
    <source>
        <dbReference type="ARBA" id="ARBA00004370"/>
    </source>
</evidence>
<keyword evidence="3 5" id="KW-1133">Transmembrane helix</keyword>
<dbReference type="InterPro" id="IPR023352">
    <property type="entry name" value="MAPEG-like_dom_sf"/>
</dbReference>
<dbReference type="Pfam" id="PF01124">
    <property type="entry name" value="MAPEG"/>
    <property type="match status" value="1"/>
</dbReference>
<keyword evidence="4 5" id="KW-0472">Membrane</keyword>
<name>A0A4V1D969_9ALTE</name>
<dbReference type="Proteomes" id="UP000298049">
    <property type="component" value="Chromosome"/>
</dbReference>